<dbReference type="FunFam" id="1.10.600.10:FF:000002">
    <property type="entry name" value="Octaprenyl diphosphate synthase"/>
    <property type="match status" value="1"/>
</dbReference>
<evidence type="ECO:0000256" key="12">
    <source>
        <dbReference type="RuleBase" id="RU004466"/>
    </source>
</evidence>
<evidence type="ECO:0000256" key="7">
    <source>
        <dbReference type="ARBA" id="ARBA00055029"/>
    </source>
</evidence>
<protein>
    <recommendedName>
        <fullName evidence="9">Octaprenyl diphosphate synthase</fullName>
        <ecNumber evidence="8">2.5.1.90</ecNumber>
    </recommendedName>
    <alternativeName>
        <fullName evidence="11">All-trans-octaprenyl-diphosphate synthase</fullName>
    </alternativeName>
    <alternativeName>
        <fullName evidence="10">Octaprenyl pyrophosphate synthase</fullName>
    </alternativeName>
</protein>
<dbReference type="CDD" id="cd00685">
    <property type="entry name" value="Trans_IPPS_HT"/>
    <property type="match status" value="1"/>
</dbReference>
<evidence type="ECO:0000256" key="1">
    <source>
        <dbReference type="ARBA" id="ARBA00001946"/>
    </source>
</evidence>
<gene>
    <name evidence="13" type="primary">ispB</name>
    <name evidence="14" type="ORF">A8135_05375</name>
    <name evidence="13" type="ORF">Ljam_2665</name>
</gene>
<comment type="caution">
    <text evidence="13">The sequence shown here is derived from an EMBL/GenBank/DDBJ whole genome shotgun (WGS) entry which is preliminary data.</text>
</comment>
<evidence type="ECO:0000256" key="4">
    <source>
        <dbReference type="ARBA" id="ARBA00022723"/>
    </source>
</evidence>
<dbReference type="InterPro" id="IPR008949">
    <property type="entry name" value="Isoprenoid_synthase_dom_sf"/>
</dbReference>
<name>A0A0W0ULF6_9GAMM</name>
<evidence type="ECO:0000256" key="9">
    <source>
        <dbReference type="ARBA" id="ARBA00072473"/>
    </source>
</evidence>
<evidence type="ECO:0000256" key="5">
    <source>
        <dbReference type="ARBA" id="ARBA00022842"/>
    </source>
</evidence>
<dbReference type="GO" id="GO:0008299">
    <property type="term" value="P:isoprenoid biosynthetic process"/>
    <property type="evidence" value="ECO:0007669"/>
    <property type="project" value="InterPro"/>
</dbReference>
<dbReference type="PATRIC" id="fig|455.5.peg.2801"/>
<dbReference type="PROSITE" id="PS00723">
    <property type="entry name" value="POLYPRENYL_SYNTHASE_1"/>
    <property type="match status" value="1"/>
</dbReference>
<dbReference type="GO" id="GO:0106350">
    <property type="term" value="F:all-trans-octaprenyl-diphosphate synthase activity"/>
    <property type="evidence" value="ECO:0007669"/>
    <property type="project" value="UniProtKB-EC"/>
</dbReference>
<dbReference type="GO" id="GO:0046872">
    <property type="term" value="F:metal ion binding"/>
    <property type="evidence" value="ECO:0007669"/>
    <property type="project" value="UniProtKB-KW"/>
</dbReference>
<dbReference type="EMBL" id="LNYG01000013">
    <property type="protein sequence ID" value="KTD08470.1"/>
    <property type="molecule type" value="Genomic_DNA"/>
</dbReference>
<evidence type="ECO:0000313" key="14">
    <source>
        <dbReference type="EMBL" id="OCH97064.1"/>
    </source>
</evidence>
<dbReference type="AlphaFoldDB" id="A0A0W0ULF6"/>
<evidence type="ECO:0000256" key="8">
    <source>
        <dbReference type="ARBA" id="ARBA00066511"/>
    </source>
</evidence>
<comment type="function">
    <text evidence="7">Supplies octaprenyl diphosphate, the precursor for the side chain of the isoprenoid quinones ubiquinone and menaquinone.</text>
</comment>
<dbReference type="SUPFAM" id="SSF48576">
    <property type="entry name" value="Terpenoid synthases"/>
    <property type="match status" value="1"/>
</dbReference>
<dbReference type="SFLD" id="SFLDS00005">
    <property type="entry name" value="Isoprenoid_Synthase_Type_I"/>
    <property type="match status" value="1"/>
</dbReference>
<comment type="similarity">
    <text evidence="2 12">Belongs to the FPP/GGPP synthase family.</text>
</comment>
<keyword evidence="16" id="KW-1185">Reference proteome</keyword>
<dbReference type="PANTHER" id="PTHR12001">
    <property type="entry name" value="GERANYLGERANYL PYROPHOSPHATE SYNTHASE"/>
    <property type="match status" value="1"/>
</dbReference>
<dbReference type="PANTHER" id="PTHR12001:SF69">
    <property type="entry name" value="ALL TRANS-POLYPRENYL-DIPHOSPHATE SYNTHASE PDSS1"/>
    <property type="match status" value="1"/>
</dbReference>
<keyword evidence="5" id="KW-0460">Magnesium</keyword>
<evidence type="ECO:0000256" key="10">
    <source>
        <dbReference type="ARBA" id="ARBA00079637"/>
    </source>
</evidence>
<organism evidence="13 15">
    <name type="scientific">Legionella jamestowniensis</name>
    <dbReference type="NCBI Taxonomy" id="455"/>
    <lineage>
        <taxon>Bacteria</taxon>
        <taxon>Pseudomonadati</taxon>
        <taxon>Pseudomonadota</taxon>
        <taxon>Gammaproteobacteria</taxon>
        <taxon>Legionellales</taxon>
        <taxon>Legionellaceae</taxon>
        <taxon>Legionella</taxon>
    </lineage>
</organism>
<keyword evidence="4" id="KW-0479">Metal-binding</keyword>
<dbReference type="OrthoDB" id="9805316at2"/>
<dbReference type="EC" id="2.5.1.90" evidence="8"/>
<dbReference type="Proteomes" id="UP000093336">
    <property type="component" value="Unassembled WGS sequence"/>
</dbReference>
<reference evidence="13 15" key="1">
    <citation type="submission" date="2015-11" db="EMBL/GenBank/DDBJ databases">
        <title>Genomic analysis of 38 Legionella species identifies large and diverse effector repertoires.</title>
        <authorList>
            <person name="Burstein D."/>
            <person name="Amaro F."/>
            <person name="Zusman T."/>
            <person name="Lifshitz Z."/>
            <person name="Cohen O."/>
            <person name="Gilbert J.A."/>
            <person name="Pupko T."/>
            <person name="Shuman H.A."/>
            <person name="Segal G."/>
        </authorList>
    </citation>
    <scope>NUCLEOTIDE SEQUENCE [LARGE SCALE GENOMIC DNA]</scope>
    <source>
        <strain evidence="13 15">JA-26-G1-E2</strain>
    </source>
</reference>
<dbReference type="RefSeq" id="WP_058450487.1">
    <property type="nucleotide sequence ID" value="NZ_CAAAJF010000001.1"/>
</dbReference>
<sequence length="322" mass="35396">MTVARLRELVHADFEAVNALIVDKIQSQVGLIDDLAHHIVQSGGKRLRPLLVLLASHACGYQGNDHITLAAMVEFFHTATLLHDDVVDESTLRRGRETANEIWGSKASILVGDYLFTQSVQLMVNVNNFEILRLLANTSHEISCGEVRQLVNRHNIELTVEEYLDVIRAKTALLFAASAAIGAHLSQAGEVQAQALYDYGLHLGNAFQLIDDALDYCSDATTIGKNIGDDLADGKATLPLLHALKHGTPSQQKLIKRSIQEGSLQNLTEILTAIKETKAIEFTRSYAELEVDKALSALQCLPVSVYKNALEELALFAVKREH</sequence>
<proteinExistence type="inferred from homology"/>
<evidence type="ECO:0000256" key="3">
    <source>
        <dbReference type="ARBA" id="ARBA00022679"/>
    </source>
</evidence>
<accession>A0A0W0ULF6</accession>
<comment type="cofactor">
    <cofactor evidence="1">
        <name>Mg(2+)</name>
        <dbReference type="ChEBI" id="CHEBI:18420"/>
    </cofactor>
</comment>
<dbReference type="EMBL" id="LYOZ01000052">
    <property type="protein sequence ID" value="OCH97064.1"/>
    <property type="molecule type" value="Genomic_DNA"/>
</dbReference>
<dbReference type="Proteomes" id="UP000054715">
    <property type="component" value="Unassembled WGS sequence"/>
</dbReference>
<dbReference type="Pfam" id="PF00348">
    <property type="entry name" value="polyprenyl_synt"/>
    <property type="match status" value="1"/>
</dbReference>
<comment type="catalytic activity">
    <reaction evidence="6">
        <text>5 isopentenyl diphosphate + (2E,6E)-farnesyl diphosphate = all-trans-octaprenyl diphosphate + 5 diphosphate</text>
        <dbReference type="Rhea" id="RHEA:27798"/>
        <dbReference type="ChEBI" id="CHEBI:33019"/>
        <dbReference type="ChEBI" id="CHEBI:57711"/>
        <dbReference type="ChEBI" id="CHEBI:128769"/>
        <dbReference type="ChEBI" id="CHEBI:175763"/>
        <dbReference type="EC" id="2.5.1.90"/>
    </reaction>
</comment>
<evidence type="ECO:0000256" key="2">
    <source>
        <dbReference type="ARBA" id="ARBA00006706"/>
    </source>
</evidence>
<evidence type="ECO:0000256" key="6">
    <source>
        <dbReference type="ARBA" id="ARBA00051506"/>
    </source>
</evidence>
<keyword evidence="3 12" id="KW-0808">Transferase</keyword>
<evidence type="ECO:0000313" key="15">
    <source>
        <dbReference type="Proteomes" id="UP000054715"/>
    </source>
</evidence>
<evidence type="ECO:0000256" key="11">
    <source>
        <dbReference type="ARBA" id="ARBA00083124"/>
    </source>
</evidence>
<dbReference type="InterPro" id="IPR000092">
    <property type="entry name" value="Polyprenyl_synt"/>
</dbReference>
<evidence type="ECO:0000313" key="16">
    <source>
        <dbReference type="Proteomes" id="UP000093336"/>
    </source>
</evidence>
<dbReference type="Gene3D" id="1.10.600.10">
    <property type="entry name" value="Farnesyl Diphosphate Synthase"/>
    <property type="match status" value="1"/>
</dbReference>
<evidence type="ECO:0000313" key="13">
    <source>
        <dbReference type="EMBL" id="KTD08470.1"/>
    </source>
</evidence>
<dbReference type="STRING" id="455.Ljam_2665"/>
<reference evidence="14 16" key="2">
    <citation type="submission" date="2016-05" db="EMBL/GenBank/DDBJ databases">
        <authorList>
            <person name="Prochazka B."/>
            <person name="Indra A."/>
            <person name="Hasenberger P."/>
            <person name="Blaschitz M."/>
            <person name="Wagner L."/>
            <person name="Wewalka G."/>
            <person name="Sorschag S."/>
            <person name="Schmid D."/>
            <person name="Ruppitsch W."/>
        </authorList>
    </citation>
    <scope>NUCLEOTIDE SEQUENCE [LARGE SCALE GENOMIC DNA]</scope>
    <source>
        <strain evidence="14 16">974010_12</strain>
    </source>
</reference>
<dbReference type="InterPro" id="IPR033749">
    <property type="entry name" value="Polyprenyl_synt_CS"/>
</dbReference>